<keyword evidence="1" id="KW-0489">Methyltransferase</keyword>
<keyword evidence="2" id="KW-0808">Transferase</keyword>
<evidence type="ECO:0000256" key="2">
    <source>
        <dbReference type="ARBA" id="ARBA00022679"/>
    </source>
</evidence>
<evidence type="ECO:0000256" key="3">
    <source>
        <dbReference type="ARBA" id="ARBA00022723"/>
    </source>
</evidence>
<dbReference type="SUPFAM" id="SSF53335">
    <property type="entry name" value="S-adenosyl-L-methionine-dependent methyltransferases"/>
    <property type="match status" value="2"/>
</dbReference>
<dbReference type="InterPro" id="IPR042086">
    <property type="entry name" value="MeTrfase_capping"/>
</dbReference>
<evidence type="ECO:0000256" key="1">
    <source>
        <dbReference type="ARBA" id="ARBA00022603"/>
    </source>
</evidence>
<reference evidence="5" key="1">
    <citation type="submission" date="2019-09" db="EMBL/GenBank/DDBJ databases">
        <title>Draft genome information of white flower Hibiscus syriacus.</title>
        <authorList>
            <person name="Kim Y.-M."/>
        </authorList>
    </citation>
    <scope>NUCLEOTIDE SEQUENCE [LARGE SCALE GENOMIC DNA]</scope>
    <source>
        <strain evidence="5">YM2019G1</strain>
    </source>
</reference>
<protein>
    <submittedName>
        <fullName evidence="5">Uncharacterized protein</fullName>
    </submittedName>
</protein>
<dbReference type="GO" id="GO:0046872">
    <property type="term" value="F:metal ion binding"/>
    <property type="evidence" value="ECO:0007669"/>
    <property type="project" value="UniProtKB-KW"/>
</dbReference>
<organism evidence="5 6">
    <name type="scientific">Hibiscus syriacus</name>
    <name type="common">Rose of Sharon</name>
    <dbReference type="NCBI Taxonomy" id="106335"/>
    <lineage>
        <taxon>Eukaryota</taxon>
        <taxon>Viridiplantae</taxon>
        <taxon>Streptophyta</taxon>
        <taxon>Embryophyta</taxon>
        <taxon>Tracheophyta</taxon>
        <taxon>Spermatophyta</taxon>
        <taxon>Magnoliopsida</taxon>
        <taxon>eudicotyledons</taxon>
        <taxon>Gunneridae</taxon>
        <taxon>Pentapetalae</taxon>
        <taxon>rosids</taxon>
        <taxon>malvids</taxon>
        <taxon>Malvales</taxon>
        <taxon>Malvaceae</taxon>
        <taxon>Malvoideae</taxon>
        <taxon>Hibiscus</taxon>
    </lineage>
</organism>
<keyword evidence="3" id="KW-0479">Metal-binding</keyword>
<sequence>MFKEMAPACIKVADLGCSSGPNTFHTISQVIDTIRGIRSCRRERCGFIQPSFYTPCKEEVAEIAEREGSFEITDLQVFEVDADPINTNEMLRNKDFGFNIYTQMGKNIANTIRAVIEPMICNHFGDAIIDKLFARLAANVEDALINSVFDRRVSILVSLTKK</sequence>
<evidence type="ECO:0000313" key="5">
    <source>
        <dbReference type="EMBL" id="KAE8735066.1"/>
    </source>
</evidence>
<keyword evidence="4" id="KW-0460">Magnesium</keyword>
<accession>A0A6A3D0V0</accession>
<evidence type="ECO:0000313" key="6">
    <source>
        <dbReference type="Proteomes" id="UP000436088"/>
    </source>
</evidence>
<dbReference type="EMBL" id="VEPZ02000039">
    <property type="protein sequence ID" value="KAE8735066.1"/>
    <property type="molecule type" value="Genomic_DNA"/>
</dbReference>
<proteinExistence type="predicted"/>
<comment type="caution">
    <text evidence="5">The sequence shown here is derived from an EMBL/GenBank/DDBJ whole genome shotgun (WGS) entry which is preliminary data.</text>
</comment>
<keyword evidence="6" id="KW-1185">Reference proteome</keyword>
<gene>
    <name evidence="5" type="ORF">F3Y22_tig00000477pilonHSYRG00322</name>
</gene>
<dbReference type="Pfam" id="PF03492">
    <property type="entry name" value="Methyltransf_7"/>
    <property type="match status" value="2"/>
</dbReference>
<evidence type="ECO:0000256" key="4">
    <source>
        <dbReference type="ARBA" id="ARBA00022842"/>
    </source>
</evidence>
<name>A0A6A3D0V0_HIBSY</name>
<dbReference type="InterPro" id="IPR029063">
    <property type="entry name" value="SAM-dependent_MTases_sf"/>
</dbReference>
<dbReference type="Gene3D" id="3.40.50.150">
    <property type="entry name" value="Vaccinia Virus protein VP39"/>
    <property type="match status" value="2"/>
</dbReference>
<dbReference type="Gene3D" id="1.10.1200.270">
    <property type="entry name" value="Methyltransferase, alpha-helical capping domain"/>
    <property type="match status" value="1"/>
</dbReference>
<dbReference type="GO" id="GO:0008168">
    <property type="term" value="F:methyltransferase activity"/>
    <property type="evidence" value="ECO:0007669"/>
    <property type="project" value="UniProtKB-KW"/>
</dbReference>
<dbReference type="Proteomes" id="UP000436088">
    <property type="component" value="Unassembled WGS sequence"/>
</dbReference>
<dbReference type="AlphaFoldDB" id="A0A6A3D0V0"/>
<dbReference type="PANTHER" id="PTHR31009">
    <property type="entry name" value="S-ADENOSYL-L-METHIONINE:CARBOXYL METHYLTRANSFERASE FAMILY PROTEIN"/>
    <property type="match status" value="1"/>
</dbReference>
<dbReference type="GO" id="GO:0032259">
    <property type="term" value="P:methylation"/>
    <property type="evidence" value="ECO:0007669"/>
    <property type="project" value="UniProtKB-KW"/>
</dbReference>
<dbReference type="InterPro" id="IPR005299">
    <property type="entry name" value="MeTrfase_7"/>
</dbReference>